<organism evidence="1 2">
    <name type="scientific">Candidatus Thiodictyon syntrophicum</name>
    <dbReference type="NCBI Taxonomy" id="1166950"/>
    <lineage>
        <taxon>Bacteria</taxon>
        <taxon>Pseudomonadati</taxon>
        <taxon>Pseudomonadota</taxon>
        <taxon>Gammaproteobacteria</taxon>
        <taxon>Chromatiales</taxon>
        <taxon>Chromatiaceae</taxon>
        <taxon>Thiodictyon</taxon>
    </lineage>
</organism>
<proteinExistence type="predicted"/>
<dbReference type="RefSeq" id="WP_100918991.1">
    <property type="nucleotide sequence ID" value="NZ_CP020370.1"/>
</dbReference>
<name>A0A2K8U6M9_9GAMM</name>
<evidence type="ECO:0000313" key="1">
    <source>
        <dbReference type="EMBL" id="AUB81214.1"/>
    </source>
</evidence>
<dbReference type="Proteomes" id="UP000232638">
    <property type="component" value="Chromosome"/>
</dbReference>
<evidence type="ECO:0000313" key="2">
    <source>
        <dbReference type="Proteomes" id="UP000232638"/>
    </source>
</evidence>
<dbReference type="AlphaFoldDB" id="A0A2K8U6M9"/>
<sequence length="77" mass="8632">MSSQIDDTNDEMPAEIDFSGAQRGKFFREGAVLRLPVYLDAEVQSYLTARADAKGVPFDRLVNDLLKKDIELIEAAR</sequence>
<dbReference type="EMBL" id="CP020370">
    <property type="protein sequence ID" value="AUB81214.1"/>
    <property type="molecule type" value="Genomic_DNA"/>
</dbReference>
<evidence type="ECO:0008006" key="3">
    <source>
        <dbReference type="Google" id="ProtNLM"/>
    </source>
</evidence>
<keyword evidence="2" id="KW-1185">Reference proteome</keyword>
<protein>
    <recommendedName>
        <fullName evidence="3">CopG family transcriptional regulator</fullName>
    </recommendedName>
</protein>
<gene>
    <name evidence="1" type="ORF">THSYN_09795</name>
</gene>
<reference evidence="1 2" key="1">
    <citation type="submission" date="2017-03" db="EMBL/GenBank/DDBJ databases">
        <title>Complete genome sequence of Candidatus 'Thiodictyon syntrophicum' sp. nov. strain Cad16T, a photolithoautotroph purple sulfur bacterium isolated from an alpine meromictic lake.</title>
        <authorList>
            <person name="Luedin S.M."/>
            <person name="Pothier J.F."/>
            <person name="Danza F."/>
            <person name="Storelli N."/>
            <person name="Wittwer M."/>
            <person name="Tonolla M."/>
        </authorList>
    </citation>
    <scope>NUCLEOTIDE SEQUENCE [LARGE SCALE GENOMIC DNA]</scope>
    <source>
        <strain evidence="1 2">Cad16T</strain>
    </source>
</reference>
<dbReference type="KEGG" id="tsy:THSYN_09795"/>
<accession>A0A2K8U6M9</accession>
<dbReference type="OrthoDB" id="5297245at2"/>